<evidence type="ECO:0000313" key="5">
    <source>
        <dbReference type="Proteomes" id="UP000316594"/>
    </source>
</evidence>
<sequence>MKALIVYAHPEPKSFNGALKDKAVETLEAQGYEVKVSDLYAMDFDPVARKEDFKNLTDSEFFKYAIEQKNAYDNDELTSVIKEEFEKLLWADLVIFQFPLWWFSVPAILKGWFDKIFMFGGIYGGEYDRYDKARLTDKIAMISTTTGSPEGSYAANGFSGDIYEQVLFHINHGMIYFSGMTPLEPFIAYQVSHSEEVRRDYLEQLAEKLKHIDDIPRIQYHKLEDFDDNGQLK</sequence>
<dbReference type="InterPro" id="IPR051545">
    <property type="entry name" value="NAD(P)H_dehydrogenase_qn"/>
</dbReference>
<evidence type="ECO:0000256" key="1">
    <source>
        <dbReference type="ARBA" id="ARBA00006252"/>
    </source>
</evidence>
<dbReference type="Gene3D" id="3.40.50.360">
    <property type="match status" value="1"/>
</dbReference>
<gene>
    <name evidence="4" type="ORF">FNL11_03660</name>
</gene>
<dbReference type="PANTHER" id="PTHR10204:SF34">
    <property type="entry name" value="NAD(P)H DEHYDROGENASE [QUINONE] 1 ISOFORM 1"/>
    <property type="match status" value="1"/>
</dbReference>
<name>A0AB38PHU2_STAHA</name>
<dbReference type="GO" id="GO:0005829">
    <property type="term" value="C:cytosol"/>
    <property type="evidence" value="ECO:0007669"/>
    <property type="project" value="TreeGrafter"/>
</dbReference>
<dbReference type="FunFam" id="3.40.50.360:FF:000054">
    <property type="entry name" value="NAD(P)H dehydrogenase, quinone 1"/>
    <property type="match status" value="1"/>
</dbReference>
<evidence type="ECO:0000313" key="4">
    <source>
        <dbReference type="EMBL" id="TRL78685.1"/>
    </source>
</evidence>
<dbReference type="AlphaFoldDB" id="A0AB38PHU2"/>
<keyword evidence="2" id="KW-0560">Oxidoreductase</keyword>
<dbReference type="SUPFAM" id="SSF52218">
    <property type="entry name" value="Flavoproteins"/>
    <property type="match status" value="1"/>
</dbReference>
<dbReference type="InterPro" id="IPR029039">
    <property type="entry name" value="Flavoprotein-like_sf"/>
</dbReference>
<dbReference type="PANTHER" id="PTHR10204">
    <property type="entry name" value="NAD P H OXIDOREDUCTASE-RELATED"/>
    <property type="match status" value="1"/>
</dbReference>
<feature type="domain" description="Flavodoxin-like fold" evidence="3">
    <location>
        <begin position="1"/>
        <end position="209"/>
    </location>
</feature>
<proteinExistence type="inferred from homology"/>
<reference evidence="4 5" key="1">
    <citation type="submission" date="2019-07" db="EMBL/GenBank/DDBJ databases">
        <title>Genome Sequencing and Assembly of Staphylococcus haemolyticus SDA2.</title>
        <authorList>
            <person name="Emmons C.B."/>
            <person name="Park C."/>
            <person name="Sevigny J.L."/>
            <person name="Andam C."/>
        </authorList>
    </citation>
    <scope>NUCLEOTIDE SEQUENCE [LARGE SCALE GENOMIC DNA]</scope>
    <source>
        <strain evidence="4 5">SDA2</strain>
    </source>
</reference>
<dbReference type="Proteomes" id="UP000316594">
    <property type="component" value="Unassembled WGS sequence"/>
</dbReference>
<dbReference type="EMBL" id="VJMP01000002">
    <property type="protein sequence ID" value="TRL78685.1"/>
    <property type="molecule type" value="Genomic_DNA"/>
</dbReference>
<dbReference type="GO" id="GO:0003955">
    <property type="term" value="F:NAD(P)H dehydrogenase (quinone) activity"/>
    <property type="evidence" value="ECO:0007669"/>
    <property type="project" value="TreeGrafter"/>
</dbReference>
<comment type="similarity">
    <text evidence="1">Belongs to the NAD(P)H dehydrogenase (quinone) family.</text>
</comment>
<protein>
    <submittedName>
        <fullName evidence="4">NAD(P)H-dependent oxidoreductase</fullName>
    </submittedName>
</protein>
<dbReference type="Pfam" id="PF02525">
    <property type="entry name" value="Flavodoxin_2"/>
    <property type="match status" value="1"/>
</dbReference>
<organism evidence="4 5">
    <name type="scientific">Staphylococcus haemolyticus</name>
    <dbReference type="NCBI Taxonomy" id="1283"/>
    <lineage>
        <taxon>Bacteria</taxon>
        <taxon>Bacillati</taxon>
        <taxon>Bacillota</taxon>
        <taxon>Bacilli</taxon>
        <taxon>Bacillales</taxon>
        <taxon>Staphylococcaceae</taxon>
        <taxon>Staphylococcus</taxon>
    </lineage>
</organism>
<evidence type="ECO:0000259" key="3">
    <source>
        <dbReference type="Pfam" id="PF02525"/>
    </source>
</evidence>
<dbReference type="InterPro" id="IPR003680">
    <property type="entry name" value="Flavodoxin_fold"/>
</dbReference>
<evidence type="ECO:0000256" key="2">
    <source>
        <dbReference type="ARBA" id="ARBA00023002"/>
    </source>
</evidence>
<comment type="caution">
    <text evidence="4">The sequence shown here is derived from an EMBL/GenBank/DDBJ whole genome shotgun (WGS) entry which is preliminary data.</text>
</comment>
<accession>A0AB38PHU2</accession>
<dbReference type="RefSeq" id="WP_107611999.1">
    <property type="nucleotide sequence ID" value="NZ_CP142094.1"/>
</dbReference>